<dbReference type="Proteomes" id="UP000256690">
    <property type="component" value="Unassembled WGS sequence"/>
</dbReference>
<comment type="caution">
    <text evidence="4">The sequence shown here is derived from an EMBL/GenBank/DDBJ whole genome shotgun (WGS) entry which is preliminary data.</text>
</comment>
<keyword evidence="5" id="KW-1185">Reference proteome</keyword>
<dbReference type="GeneID" id="38114777"/>
<comment type="similarity">
    <text evidence="1">Belongs to the pyrroline-5-carboxylate reductase family.</text>
</comment>
<feature type="domain" description="Pyrroline-5-carboxylate reductase catalytic N-terminal" evidence="2">
    <location>
        <begin position="27"/>
        <end position="136"/>
    </location>
</feature>
<dbReference type="InterPro" id="IPR029036">
    <property type="entry name" value="P5CR_dimer"/>
</dbReference>
<evidence type="ECO:0000259" key="2">
    <source>
        <dbReference type="Pfam" id="PF03807"/>
    </source>
</evidence>
<protein>
    <recommendedName>
        <fullName evidence="6">Pyrroline-5-carboxylate reductase</fullName>
    </recommendedName>
</protein>
<name>A0A3D8SD44_9EURO</name>
<dbReference type="InterPro" id="IPR008927">
    <property type="entry name" value="6-PGluconate_DH-like_C_sf"/>
</dbReference>
<gene>
    <name evidence="4" type="ORF">DSM5745_04407</name>
</gene>
<evidence type="ECO:0000256" key="1">
    <source>
        <dbReference type="ARBA" id="ARBA00005525"/>
    </source>
</evidence>
<evidence type="ECO:0000259" key="3">
    <source>
        <dbReference type="Pfam" id="PF14748"/>
    </source>
</evidence>
<accession>A0A3D8SD44</accession>
<dbReference type="RefSeq" id="XP_026605419.1">
    <property type="nucleotide sequence ID" value="XM_026746423.1"/>
</dbReference>
<dbReference type="PANTHER" id="PTHR11645:SF21">
    <property type="entry name" value="HYPOTHETICAL PYRROLINE-5-CARBOXYLATE REDUCTASE (EUROFUNG)"/>
    <property type="match status" value="1"/>
</dbReference>
<dbReference type="Gene3D" id="3.40.50.720">
    <property type="entry name" value="NAD(P)-binding Rossmann-like Domain"/>
    <property type="match status" value="2"/>
</dbReference>
<feature type="domain" description="Pyrroline-5-carboxylate reductase dimerisation" evidence="3">
    <location>
        <begin position="474"/>
        <end position="565"/>
    </location>
</feature>
<proteinExistence type="inferred from homology"/>
<dbReference type="OrthoDB" id="10263291at2759"/>
<dbReference type="InterPro" id="IPR028939">
    <property type="entry name" value="P5C_Rdtase_cat_N"/>
</dbReference>
<feature type="domain" description="Pyrroline-5-carboxylate reductase dimerisation" evidence="3">
    <location>
        <begin position="216"/>
        <end position="312"/>
    </location>
</feature>
<reference evidence="4 5" key="1">
    <citation type="journal article" date="2018" name="IMA Fungus">
        <title>IMA Genome-F 9: Draft genome sequence of Annulohypoxylon stygium, Aspergillus mulundensis, Berkeleyomyces basicola (syn. Thielaviopsis basicola), Ceratocystis smalleyi, two Cercospora beticola strains, Coleophoma cylindrospora, Fusarium fracticaudum, Phialophora cf. hyalina, and Morchella septimelata.</title>
        <authorList>
            <person name="Wingfield B.D."/>
            <person name="Bills G.F."/>
            <person name="Dong Y."/>
            <person name="Huang W."/>
            <person name="Nel W.J."/>
            <person name="Swalarsk-Parry B.S."/>
            <person name="Vaghefi N."/>
            <person name="Wilken P.M."/>
            <person name="An Z."/>
            <person name="de Beer Z.W."/>
            <person name="De Vos L."/>
            <person name="Chen L."/>
            <person name="Duong T.A."/>
            <person name="Gao Y."/>
            <person name="Hammerbacher A."/>
            <person name="Kikkert J.R."/>
            <person name="Li Y."/>
            <person name="Li H."/>
            <person name="Li K."/>
            <person name="Li Q."/>
            <person name="Liu X."/>
            <person name="Ma X."/>
            <person name="Naidoo K."/>
            <person name="Pethybridge S.J."/>
            <person name="Sun J."/>
            <person name="Steenkamp E.T."/>
            <person name="van der Nest M.A."/>
            <person name="van Wyk S."/>
            <person name="Wingfield M.J."/>
            <person name="Xiong C."/>
            <person name="Yue Q."/>
            <person name="Zhang X."/>
        </authorList>
    </citation>
    <scope>NUCLEOTIDE SEQUENCE [LARGE SCALE GENOMIC DNA]</scope>
    <source>
        <strain evidence="4 5">DSM 5745</strain>
    </source>
</reference>
<organism evidence="4 5">
    <name type="scientific">Aspergillus mulundensis</name>
    <dbReference type="NCBI Taxonomy" id="1810919"/>
    <lineage>
        <taxon>Eukaryota</taxon>
        <taxon>Fungi</taxon>
        <taxon>Dikarya</taxon>
        <taxon>Ascomycota</taxon>
        <taxon>Pezizomycotina</taxon>
        <taxon>Eurotiomycetes</taxon>
        <taxon>Eurotiomycetidae</taxon>
        <taxon>Eurotiales</taxon>
        <taxon>Aspergillaceae</taxon>
        <taxon>Aspergillus</taxon>
        <taxon>Aspergillus subgen. Nidulantes</taxon>
    </lineage>
</organism>
<dbReference type="Pfam" id="PF03807">
    <property type="entry name" value="F420_oxidored"/>
    <property type="match status" value="1"/>
</dbReference>
<dbReference type="SUPFAM" id="SSF48179">
    <property type="entry name" value="6-phosphogluconate dehydrogenase C-terminal domain-like"/>
    <property type="match status" value="2"/>
</dbReference>
<dbReference type="Pfam" id="PF14748">
    <property type="entry name" value="P5CR_dimer"/>
    <property type="match status" value="2"/>
</dbReference>
<dbReference type="InterPro" id="IPR036291">
    <property type="entry name" value="NAD(P)-bd_dom_sf"/>
</dbReference>
<dbReference type="GO" id="GO:0055129">
    <property type="term" value="P:L-proline biosynthetic process"/>
    <property type="evidence" value="ECO:0007669"/>
    <property type="project" value="TreeGrafter"/>
</dbReference>
<evidence type="ECO:0000313" key="5">
    <source>
        <dbReference type="Proteomes" id="UP000256690"/>
    </source>
</evidence>
<evidence type="ECO:0008006" key="6">
    <source>
        <dbReference type="Google" id="ProtNLM"/>
    </source>
</evidence>
<dbReference type="SUPFAM" id="SSF51735">
    <property type="entry name" value="NAD(P)-binding Rossmann-fold domains"/>
    <property type="match status" value="1"/>
</dbReference>
<dbReference type="AlphaFoldDB" id="A0A3D8SD44"/>
<dbReference type="EMBL" id="PVWQ01000004">
    <property type="protein sequence ID" value="RDW84081.1"/>
    <property type="molecule type" value="Genomic_DNA"/>
</dbReference>
<sequence length="581" mass="63369">MSDSDMSGSGSSSPVDPSLIDPDGRVIAIIGCGTIGRAILAGLLRIARNAPDDSPESHLHFYVVTRTKESADRLEQTFDRPEARNMIIFLSEEEMRSSLFTRARVVILACPPSKAETVLQKYDLESTVPLTTVVSLLHGVSVQDIQRYILKGRGWHLHMPEVIRARPNIAAKVGKCMTVIESHPNDRGGNEERLDRNDQVIWLFELIGEVEIVPPDEFDAAAMLASGSMGLAATAFQGIIDGCVAEGLGRNEALQIGKQMLKGMVHLLDRGMSPVLLNENVSTPGIWADRDRWALEKKGVGSAILSALLDATSPQAVSRSGGGPARITRFVVSFKTFASAERLRAQHEVDKNRVTVFAEEQIYCMQQADIVLFACHEDDLDDLDDKYQEVVDALKGKLVISIVNGGLPTDIPAAYRSKGNGWPTFVEARPNDAVLVRKSTTIIKDNSACEGRGGMVTWIFEQVGKVSYMSYLEFDTVTTTVRSSMAMFTLPLDGILDACVARGMSRNEMKEMFAQVLEGLGGLLRHGVHPGGLRDVISDNSRPTARGMLQLEKSGIRALFAEAMLTVGEGMLKVGEPIDDE</sequence>
<dbReference type="Gene3D" id="1.10.3730.10">
    <property type="entry name" value="ProC C-terminal domain-like"/>
    <property type="match status" value="1"/>
</dbReference>
<dbReference type="GO" id="GO:0004735">
    <property type="term" value="F:pyrroline-5-carboxylate reductase activity"/>
    <property type="evidence" value="ECO:0007669"/>
    <property type="project" value="TreeGrafter"/>
</dbReference>
<evidence type="ECO:0000313" key="4">
    <source>
        <dbReference type="EMBL" id="RDW84081.1"/>
    </source>
</evidence>
<dbReference type="STRING" id="1810919.A0A3D8SD44"/>
<dbReference type="PANTHER" id="PTHR11645">
    <property type="entry name" value="PYRROLINE-5-CARBOXYLATE REDUCTASE"/>
    <property type="match status" value="1"/>
</dbReference>